<proteinExistence type="inferred from homology"/>
<comment type="similarity">
    <text evidence="1">Belongs to the calycin superfamily. Fatty-acid binding protein (FABP) family.</text>
</comment>
<dbReference type="PANTHER" id="PTHR11955">
    <property type="entry name" value="FATTY ACID BINDING PROTEIN"/>
    <property type="match status" value="1"/>
</dbReference>
<dbReference type="InterPro" id="IPR031259">
    <property type="entry name" value="ILBP"/>
</dbReference>
<gene>
    <name evidence="2" type="primary">FABP4</name>
    <name evidence="2" type="ORF">AK812_SmicGene27595</name>
</gene>
<dbReference type="OrthoDB" id="412780at2759"/>
<dbReference type="AlphaFoldDB" id="A0A1Q9D6G5"/>
<reference evidence="2 3" key="1">
    <citation type="submission" date="2016-02" db="EMBL/GenBank/DDBJ databases">
        <title>Genome analysis of coral dinoflagellate symbionts highlights evolutionary adaptations to a symbiotic lifestyle.</title>
        <authorList>
            <person name="Aranda M."/>
            <person name="Li Y."/>
            <person name="Liew Y.J."/>
            <person name="Baumgarten S."/>
            <person name="Simakov O."/>
            <person name="Wilson M."/>
            <person name="Piel J."/>
            <person name="Ashoor H."/>
            <person name="Bougouffa S."/>
            <person name="Bajic V.B."/>
            <person name="Ryu T."/>
            <person name="Ravasi T."/>
            <person name="Bayer T."/>
            <person name="Micklem G."/>
            <person name="Kim H."/>
            <person name="Bhak J."/>
            <person name="Lajeunesse T.C."/>
            <person name="Voolstra C.R."/>
        </authorList>
    </citation>
    <scope>NUCLEOTIDE SEQUENCE [LARGE SCALE GENOMIC DNA]</scope>
    <source>
        <strain evidence="2 3">CCMP2467</strain>
    </source>
</reference>
<dbReference type="GO" id="GO:0008289">
    <property type="term" value="F:lipid binding"/>
    <property type="evidence" value="ECO:0007669"/>
    <property type="project" value="InterPro"/>
</dbReference>
<dbReference type="EMBL" id="LSRX01000695">
    <property type="protein sequence ID" value="OLP90785.1"/>
    <property type="molecule type" value="Genomic_DNA"/>
</dbReference>
<organism evidence="2 3">
    <name type="scientific">Symbiodinium microadriaticum</name>
    <name type="common">Dinoflagellate</name>
    <name type="synonym">Zooxanthella microadriatica</name>
    <dbReference type="NCBI Taxonomy" id="2951"/>
    <lineage>
        <taxon>Eukaryota</taxon>
        <taxon>Sar</taxon>
        <taxon>Alveolata</taxon>
        <taxon>Dinophyceae</taxon>
        <taxon>Suessiales</taxon>
        <taxon>Symbiodiniaceae</taxon>
        <taxon>Symbiodinium</taxon>
    </lineage>
</organism>
<evidence type="ECO:0000313" key="2">
    <source>
        <dbReference type="EMBL" id="OLP90785.1"/>
    </source>
</evidence>
<sequence>MWWLCGCNMLGQPELDVPADAQAQGGSDIVEVSCDPDRVPVQGAMPVLSDNPVPAAVPPKEEEATPAKERPNLVGSWVLEKVEGDFDALLKEQGMGYMMRKMAKSMSYGVGRVHQTIEQEGDVLTITVTSPKGTTVMKFTVNGEEQDSRDPYEDKPIKIQPQWDGDALVMATRSTAGAALPTVRRFLRDEEMVMELTTPNGVSAKRIFARKDKT</sequence>
<dbReference type="Proteomes" id="UP000186817">
    <property type="component" value="Unassembled WGS sequence"/>
</dbReference>
<name>A0A1Q9D6G5_SYMMI</name>
<keyword evidence="3" id="KW-1185">Reference proteome</keyword>
<dbReference type="InterPro" id="IPR012674">
    <property type="entry name" value="Calycin"/>
</dbReference>
<protein>
    <submittedName>
        <fullName evidence="2">Fatty acid-binding protein, adipocyte</fullName>
    </submittedName>
</protein>
<evidence type="ECO:0000256" key="1">
    <source>
        <dbReference type="ARBA" id="ARBA00008390"/>
    </source>
</evidence>
<dbReference type="Gene3D" id="2.40.128.20">
    <property type="match status" value="1"/>
</dbReference>
<evidence type="ECO:0000313" key="3">
    <source>
        <dbReference type="Proteomes" id="UP000186817"/>
    </source>
</evidence>
<dbReference type="SUPFAM" id="SSF50814">
    <property type="entry name" value="Lipocalins"/>
    <property type="match status" value="1"/>
</dbReference>
<comment type="caution">
    <text evidence="2">The sequence shown here is derived from an EMBL/GenBank/DDBJ whole genome shotgun (WGS) entry which is preliminary data.</text>
</comment>
<dbReference type="CDD" id="cd00742">
    <property type="entry name" value="FABP"/>
    <property type="match status" value="1"/>
</dbReference>
<accession>A0A1Q9D6G5</accession>